<keyword evidence="1" id="KW-0472">Membrane</keyword>
<reference evidence="2 4" key="1">
    <citation type="submission" date="2017-11" db="EMBL/GenBank/DDBJ databases">
        <title>The genome of Rhizophagus clarus HR1 reveals common genetic basis of auxotrophy among arbuscular mycorrhizal fungi.</title>
        <authorList>
            <person name="Kobayashi Y."/>
        </authorList>
    </citation>
    <scope>NUCLEOTIDE SEQUENCE [LARGE SCALE GENOMIC DNA]</scope>
    <source>
        <strain evidence="2 4">HR1</strain>
    </source>
</reference>
<feature type="transmembrane region" description="Helical" evidence="1">
    <location>
        <begin position="260"/>
        <end position="281"/>
    </location>
</feature>
<keyword evidence="1" id="KW-1133">Transmembrane helix</keyword>
<gene>
    <name evidence="3" type="ORF">RCL2_000615600</name>
    <name evidence="2" type="ORF">RclHR1_00600025</name>
</gene>
<reference evidence="3" key="2">
    <citation type="submission" date="2019-10" db="EMBL/GenBank/DDBJ databases">
        <title>Conservation and host-specific expression of non-tandemly repeated heterogenous ribosome RNA gene in arbuscular mycorrhizal fungi.</title>
        <authorList>
            <person name="Maeda T."/>
            <person name="Kobayashi Y."/>
            <person name="Nakagawa T."/>
            <person name="Ezawa T."/>
            <person name="Yamaguchi K."/>
            <person name="Bino T."/>
            <person name="Nishimoto Y."/>
            <person name="Shigenobu S."/>
            <person name="Kawaguchi M."/>
        </authorList>
    </citation>
    <scope>NUCLEOTIDE SEQUENCE</scope>
    <source>
        <strain evidence="3">HR1</strain>
    </source>
</reference>
<organism evidence="2 4">
    <name type="scientific">Rhizophagus clarus</name>
    <dbReference type="NCBI Taxonomy" id="94130"/>
    <lineage>
        <taxon>Eukaryota</taxon>
        <taxon>Fungi</taxon>
        <taxon>Fungi incertae sedis</taxon>
        <taxon>Mucoromycota</taxon>
        <taxon>Glomeromycotina</taxon>
        <taxon>Glomeromycetes</taxon>
        <taxon>Glomerales</taxon>
        <taxon>Glomeraceae</taxon>
        <taxon>Rhizophagus</taxon>
    </lineage>
</organism>
<keyword evidence="4" id="KW-1185">Reference proteome</keyword>
<dbReference type="AlphaFoldDB" id="A0A2Z6S8E5"/>
<evidence type="ECO:0000313" key="3">
    <source>
        <dbReference type="EMBL" id="GES78846.1"/>
    </source>
</evidence>
<keyword evidence="1" id="KW-0812">Transmembrane</keyword>
<dbReference type="Proteomes" id="UP000247702">
    <property type="component" value="Unassembled WGS sequence"/>
</dbReference>
<evidence type="ECO:0000313" key="4">
    <source>
        <dbReference type="Proteomes" id="UP000247702"/>
    </source>
</evidence>
<name>A0A2Z6S8E5_9GLOM</name>
<sequence length="410" mass="46328">MNLRDLLNKQRRSEPTILLGLKIFTMIMLMACLTGYLAVLIIDVKQDAPIIKTSFANVDGVPPPALHFSASYNFSIDICSQGYFVNNIYNAIDCSPDDKGAYYDLETNLYFVTYKPSPNVIFNSSLSSVILTLTINEDIQDGKNSYINLMAYDSEYDMYYKKIVDLTVYDNSIATLNRYTIEPAMTYDFSYSRIVRDIIVPSWMNDFGVPPTYDQKSNIESTLIGGPLPDKSMTNIMSFKIQPKSNSVIQVDSEVRSKTYLSGLGLMGGAWGLTVAIYSFLFGADTLRPWGAVQLYCCGFSRLAQKKLRTTLPTIPFFDTINPDVKNHPSRRALSLAEQNELILARIDSLELFLQEYVVDVHYLDDIRRNKPPNSTINNPNNQEIQDSKGEFEYINMSPTYSSTSTVTQQ</sequence>
<comment type="caution">
    <text evidence="2">The sequence shown here is derived from an EMBL/GenBank/DDBJ whole genome shotgun (WGS) entry which is preliminary data.</text>
</comment>
<dbReference type="EMBL" id="BEXD01003982">
    <property type="protein sequence ID" value="GBC05062.1"/>
    <property type="molecule type" value="Genomic_DNA"/>
</dbReference>
<dbReference type="EMBL" id="BLAL01000040">
    <property type="protein sequence ID" value="GES78846.1"/>
    <property type="molecule type" value="Genomic_DNA"/>
</dbReference>
<dbReference type="Proteomes" id="UP000615446">
    <property type="component" value="Unassembled WGS sequence"/>
</dbReference>
<dbReference type="OrthoDB" id="2421077at2759"/>
<evidence type="ECO:0000256" key="1">
    <source>
        <dbReference type="SAM" id="Phobius"/>
    </source>
</evidence>
<protein>
    <submittedName>
        <fullName evidence="3">Galactose oxidase</fullName>
    </submittedName>
</protein>
<proteinExistence type="predicted"/>
<evidence type="ECO:0000313" key="2">
    <source>
        <dbReference type="EMBL" id="GBC05062.1"/>
    </source>
</evidence>
<feature type="transmembrane region" description="Helical" evidence="1">
    <location>
        <begin position="21"/>
        <end position="42"/>
    </location>
</feature>
<accession>A0A2Z6S8E5</accession>